<feature type="chain" id="PRO_5010007292" description="Pectin acetylesterase" evidence="6">
    <location>
        <begin position="26"/>
        <end position="390"/>
    </location>
</feature>
<dbReference type="Pfam" id="PF03283">
    <property type="entry name" value="PAE"/>
    <property type="match status" value="1"/>
</dbReference>
<keyword evidence="6" id="KW-0378">Hydrolase</keyword>
<evidence type="ECO:0000313" key="8">
    <source>
        <dbReference type="RefSeq" id="XP_016436466.1"/>
    </source>
</evidence>
<evidence type="ECO:0000256" key="1">
    <source>
        <dbReference type="ARBA" id="ARBA00003534"/>
    </source>
</evidence>
<dbReference type="PANTHER" id="PTHR21562:SF123">
    <property type="entry name" value="PECTIN ACETYLESTERASE"/>
    <property type="match status" value="1"/>
</dbReference>
<feature type="signal peptide" evidence="6">
    <location>
        <begin position="1"/>
        <end position="25"/>
    </location>
</feature>
<dbReference type="OrthoDB" id="2015280at2759"/>
<dbReference type="GO" id="GO:0009505">
    <property type="term" value="C:plant-type cell wall"/>
    <property type="evidence" value="ECO:0000318"/>
    <property type="project" value="GO_Central"/>
</dbReference>
<dbReference type="RefSeq" id="XP_016436466.1">
    <property type="nucleotide sequence ID" value="XM_016580980.1"/>
</dbReference>
<comment type="similarity">
    <text evidence="3 6">Belongs to the pectinacetylesterase family.</text>
</comment>
<dbReference type="AlphaFoldDB" id="A0A1S3X978"/>
<comment type="function">
    <text evidence="1 6">Hydrolyzes acetyl esters in homogalacturonan regions of pectin. In type I primary cell wall, galacturonic acid residues of pectin can be acetylated at the O-2 and O-3 positions. Decreasing the degree of acetylation of pectin gels in vitro alters their physical properties.</text>
</comment>
<comment type="subcellular location">
    <subcellularLocation>
        <location evidence="2 6">Secreted</location>
        <location evidence="2 6">Cell wall</location>
    </subcellularLocation>
</comment>
<dbReference type="SUPFAM" id="SSF53474">
    <property type="entry name" value="alpha/beta-Hydrolases"/>
    <property type="match status" value="1"/>
</dbReference>
<dbReference type="GO" id="GO:0052793">
    <property type="term" value="F:pectin acetylesterase activity"/>
    <property type="evidence" value="ECO:0000318"/>
    <property type="project" value="GO_Central"/>
</dbReference>
<evidence type="ECO:0000256" key="6">
    <source>
        <dbReference type="RuleBase" id="RU363114"/>
    </source>
</evidence>
<proteinExistence type="inferred from homology"/>
<evidence type="ECO:0000256" key="3">
    <source>
        <dbReference type="ARBA" id="ARBA00005784"/>
    </source>
</evidence>
<gene>
    <name evidence="8" type="primary">LOC107762614</name>
</gene>
<reference evidence="7" key="1">
    <citation type="journal article" date="2014" name="Nat. Commun.">
        <title>The tobacco genome sequence and its comparison with those of tomato and potato.</title>
        <authorList>
            <person name="Sierro N."/>
            <person name="Battey J.N."/>
            <person name="Ouadi S."/>
            <person name="Bakaher N."/>
            <person name="Bovet L."/>
            <person name="Willig A."/>
            <person name="Goepfert S."/>
            <person name="Peitsch M.C."/>
            <person name="Ivanov N.V."/>
        </authorList>
    </citation>
    <scope>NUCLEOTIDE SEQUENCE [LARGE SCALE GENOMIC DNA]</scope>
</reference>
<dbReference type="InterPro" id="IPR029058">
    <property type="entry name" value="AB_hydrolase_fold"/>
</dbReference>
<name>A0A1S3X978_TOBAC</name>
<dbReference type="GO" id="GO:0071555">
    <property type="term" value="P:cell wall organization"/>
    <property type="evidence" value="ECO:0000318"/>
    <property type="project" value="GO_Central"/>
</dbReference>
<dbReference type="SMR" id="A0A1S3X978"/>
<keyword evidence="4 6" id="KW-0134">Cell wall</keyword>
<reference evidence="8" key="2">
    <citation type="submission" date="2025-08" db="UniProtKB">
        <authorList>
            <consortium name="RefSeq"/>
        </authorList>
    </citation>
    <scope>IDENTIFICATION</scope>
    <source>
        <tissue evidence="8">Leaf</tissue>
    </source>
</reference>
<evidence type="ECO:0000313" key="7">
    <source>
        <dbReference type="Proteomes" id="UP000790787"/>
    </source>
</evidence>
<dbReference type="EC" id="3.1.1.-" evidence="6"/>
<protein>
    <recommendedName>
        <fullName evidence="6">Pectin acetylesterase</fullName>
        <ecNumber evidence="6">3.1.1.-</ecNumber>
    </recommendedName>
</protein>
<keyword evidence="6" id="KW-0732">Signal</keyword>
<keyword evidence="6" id="KW-0964">Secreted</keyword>
<dbReference type="RefSeq" id="XP_016436466.1">
    <property type="nucleotide sequence ID" value="XM_016580980.2"/>
</dbReference>
<evidence type="ECO:0000256" key="4">
    <source>
        <dbReference type="ARBA" id="ARBA00022512"/>
    </source>
</evidence>
<keyword evidence="5 6" id="KW-0961">Cell wall biogenesis/degradation</keyword>
<accession>A0A1S3X978</accession>
<dbReference type="Proteomes" id="UP000790787">
    <property type="component" value="Chromosome 21"/>
</dbReference>
<dbReference type="KEGG" id="nta:107762614"/>
<sequence>MMMVTRSFQLFVLFIFPLTIFITECAKVTQNPDVYNVTKTIVHSAVSKGAVCLDGSPPAYHFDPGFGEGVGNWLVQLSGGGWCTNVKDCLNRSKSDVGSSSYMHPQPFKGIFSKNQSANPDFYNWNKVFVRYCDGGSFTGDVEYVDPATNLHFRGARIFTAVLEELLAKGLKNAKNAILAGSSAGGYPAILYCDRFRNLLPNTSRVKCLVDSGYFVHFKNPVLGRPFESIYKGVATLQLQGSAKTLPKSCTSKMKPELCLFAENIQQDIKTPIFISMSAFDNIMTQYTLGGTIYGCIQNGTCTASQNKTFQEMRSDFLSAIPKGNNPKLRGVFIDVVHHHTSLQKQTRWSPEKPIVVHNLAAPKAFSDWYFDRNYTYLIDEHNLPLPNDA</sequence>
<evidence type="ECO:0000256" key="2">
    <source>
        <dbReference type="ARBA" id="ARBA00004191"/>
    </source>
</evidence>
<dbReference type="GeneID" id="107762614"/>
<organism evidence="7 8">
    <name type="scientific">Nicotiana tabacum</name>
    <name type="common">Common tobacco</name>
    <dbReference type="NCBI Taxonomy" id="4097"/>
    <lineage>
        <taxon>Eukaryota</taxon>
        <taxon>Viridiplantae</taxon>
        <taxon>Streptophyta</taxon>
        <taxon>Embryophyta</taxon>
        <taxon>Tracheophyta</taxon>
        <taxon>Spermatophyta</taxon>
        <taxon>Magnoliopsida</taxon>
        <taxon>eudicotyledons</taxon>
        <taxon>Gunneridae</taxon>
        <taxon>Pentapetalae</taxon>
        <taxon>asterids</taxon>
        <taxon>lamiids</taxon>
        <taxon>Solanales</taxon>
        <taxon>Solanaceae</taxon>
        <taxon>Nicotianoideae</taxon>
        <taxon>Nicotianeae</taxon>
        <taxon>Nicotiana</taxon>
    </lineage>
</organism>
<dbReference type="PANTHER" id="PTHR21562">
    <property type="entry name" value="NOTUM-RELATED"/>
    <property type="match status" value="1"/>
</dbReference>
<dbReference type="PaxDb" id="4097-A0A1S3X978"/>
<evidence type="ECO:0000256" key="5">
    <source>
        <dbReference type="ARBA" id="ARBA00023316"/>
    </source>
</evidence>
<keyword evidence="7" id="KW-1185">Reference proteome</keyword>
<dbReference type="InterPro" id="IPR004963">
    <property type="entry name" value="PAE/NOTUM"/>
</dbReference>